<dbReference type="EC" id="2.7.1.25" evidence="1"/>
<keyword evidence="3" id="KW-0547">Nucleotide-binding</keyword>
<dbReference type="InterPro" id="IPR027417">
    <property type="entry name" value="P-loop_NTPase"/>
</dbReference>
<dbReference type="InterPro" id="IPR059117">
    <property type="entry name" value="APS_kinase_dom"/>
</dbReference>
<dbReference type="RefSeq" id="XP_011131049.1">
    <property type="nucleotide sequence ID" value="XM_011132747.1"/>
</dbReference>
<dbReference type="OMA" id="EWFSFPE"/>
<dbReference type="GeneID" id="22913466"/>
<reference evidence="8" key="1">
    <citation type="submission" date="2013-12" db="EMBL/GenBank/DDBJ databases">
        <authorList>
            <person name="Omoto C.K."/>
            <person name="Sibley D."/>
            <person name="Venepally P."/>
            <person name="Hadjithomas M."/>
            <person name="Karamycheva S."/>
            <person name="Brunk B."/>
            <person name="Roos D."/>
            <person name="Caler E."/>
            <person name="Lorenzi H."/>
        </authorList>
    </citation>
    <scope>NUCLEOTIDE SEQUENCE</scope>
</reference>
<dbReference type="GO" id="GO:0010134">
    <property type="term" value="P:sulfate assimilation via adenylyl sulfate reduction"/>
    <property type="evidence" value="ECO:0007669"/>
    <property type="project" value="TreeGrafter"/>
</dbReference>
<evidence type="ECO:0000256" key="2">
    <source>
        <dbReference type="ARBA" id="ARBA00022679"/>
    </source>
</evidence>
<organism evidence="8 9">
    <name type="scientific">Gregarina niphandrodes</name>
    <name type="common">Septate eugregarine</name>
    <dbReference type="NCBI Taxonomy" id="110365"/>
    <lineage>
        <taxon>Eukaryota</taxon>
        <taxon>Sar</taxon>
        <taxon>Alveolata</taxon>
        <taxon>Apicomplexa</taxon>
        <taxon>Conoidasida</taxon>
        <taxon>Gregarinasina</taxon>
        <taxon>Eugregarinorida</taxon>
        <taxon>Gregarinidae</taxon>
        <taxon>Gregarina</taxon>
    </lineage>
</organism>
<dbReference type="eggNOG" id="KOG0636">
    <property type="taxonomic scope" value="Eukaryota"/>
</dbReference>
<dbReference type="PANTHER" id="PTHR42700:SF1">
    <property type="entry name" value="SULFATE ADENYLYLTRANSFERASE"/>
    <property type="match status" value="1"/>
</dbReference>
<dbReference type="InterPro" id="IPR015947">
    <property type="entry name" value="PUA-like_sf"/>
</dbReference>
<dbReference type="Pfam" id="PF01583">
    <property type="entry name" value="APS_kinase"/>
    <property type="match status" value="1"/>
</dbReference>
<keyword evidence="8" id="KW-0548">Nucleotidyltransferase</keyword>
<evidence type="ECO:0000256" key="1">
    <source>
        <dbReference type="ARBA" id="ARBA00012121"/>
    </source>
</evidence>
<feature type="domain" description="ATP-sulfurylase PUA-like" evidence="7">
    <location>
        <begin position="21"/>
        <end position="161"/>
    </location>
</feature>
<dbReference type="NCBIfam" id="TIGR00455">
    <property type="entry name" value="apsK"/>
    <property type="match status" value="1"/>
</dbReference>
<dbReference type="NCBIfam" id="NF003013">
    <property type="entry name" value="PRK03846.1"/>
    <property type="match status" value="1"/>
</dbReference>
<feature type="domain" description="APS kinase" evidence="5">
    <location>
        <begin position="409"/>
        <end position="564"/>
    </location>
</feature>
<dbReference type="SUPFAM" id="SSF52540">
    <property type="entry name" value="P-loop containing nucleoside triphosphate hydrolases"/>
    <property type="match status" value="1"/>
</dbReference>
<dbReference type="SUPFAM" id="SSF52374">
    <property type="entry name" value="Nucleotidylyl transferase"/>
    <property type="match status" value="1"/>
</dbReference>
<evidence type="ECO:0000259" key="6">
    <source>
        <dbReference type="Pfam" id="PF01747"/>
    </source>
</evidence>
<evidence type="ECO:0000313" key="8">
    <source>
        <dbReference type="EMBL" id="EZG57606.1"/>
    </source>
</evidence>
<keyword evidence="9" id="KW-1185">Reference proteome</keyword>
<dbReference type="GO" id="GO:0019379">
    <property type="term" value="P:sulfate assimilation, phosphoadenylyl sulfate reduction by phosphoadenylyl-sulfate reductase (thioredoxin)"/>
    <property type="evidence" value="ECO:0007669"/>
    <property type="project" value="TreeGrafter"/>
</dbReference>
<dbReference type="GO" id="GO:0005524">
    <property type="term" value="F:ATP binding"/>
    <property type="evidence" value="ECO:0007669"/>
    <property type="project" value="InterPro"/>
</dbReference>
<dbReference type="Proteomes" id="UP000019763">
    <property type="component" value="Unassembled WGS sequence"/>
</dbReference>
<evidence type="ECO:0000313" key="9">
    <source>
        <dbReference type="Proteomes" id="UP000019763"/>
    </source>
</evidence>
<protein>
    <recommendedName>
        <fullName evidence="1">adenylyl-sulfate kinase</fullName>
        <ecNumber evidence="1">2.7.1.25</ecNumber>
    </recommendedName>
</protein>
<gene>
    <name evidence="8" type="ORF">GNI_097510</name>
</gene>
<dbReference type="InterPro" id="IPR050512">
    <property type="entry name" value="Sulf_AdTrans/APS_kinase"/>
</dbReference>
<dbReference type="Pfam" id="PF14306">
    <property type="entry name" value="PUA_2"/>
    <property type="match status" value="1"/>
</dbReference>
<dbReference type="GO" id="GO:0005737">
    <property type="term" value="C:cytoplasm"/>
    <property type="evidence" value="ECO:0007669"/>
    <property type="project" value="TreeGrafter"/>
</dbReference>
<dbReference type="EMBL" id="AFNH02000730">
    <property type="protein sequence ID" value="EZG57606.1"/>
    <property type="molecule type" value="Genomic_DNA"/>
</dbReference>
<dbReference type="InterPro" id="IPR002891">
    <property type="entry name" value="APS"/>
</dbReference>
<feature type="domain" description="Sulphate adenylyltransferase catalytic" evidence="6">
    <location>
        <begin position="174"/>
        <end position="400"/>
    </location>
</feature>
<sequence>MFTHELPVLTELMGQVSLPSDVVLGDRGLCDLELLLNGGFAPLNRFMTLKDYGSVMENMTLEDGTTVFPLPVVLPVSADLCQPISGDAQNGGGAQSGAVVHIRNDTNALLADLEVTSIFVPDLDKECRLVLNEQFPTSPTHPYAIYLKKLHQNCFYVGGRLVEKHPIVHFDYSRYRLTPTQARERLAERGWAGSTVGFQTRNPMHRSHYELTVNALRQVEAKLGGRAHLMITPAVGPTQPGDVDYRIRVRCYERILAHYREEPLLVLLPLAMRMAGPREALLHALVRRNYGCSYFIVGRDHAGPSCKTRTGEAFYDPYAAHALLEKHAARIGIEPVFGKMMCYCGPELGYLQQDQVPAVGPDGTAVQVQNISGTEFRRLLQNNASVPEWFCFPDVVDELRLEYKAPYLRGLCIYFTGLPCAGKSTLAQALNALLLESRHDQRKVTVLDADVIRTHLSKGLGFSRDDRSLNVRRIGYVAHEIVKHGGICLVANIAPYKDDRKYNRQLIESGGGTYVEVYVSTPLEVCEKRDIKQLYNKARAGVIKQFTGISDPYEAPDEPDLIINSSNNLAQRVAQVHQYLLEKQLTI</sequence>
<dbReference type="InterPro" id="IPR025980">
    <property type="entry name" value="ATP-Sase_PUA-like_dom"/>
</dbReference>
<dbReference type="GO" id="GO:0004781">
    <property type="term" value="F:sulfate adenylyltransferase (ATP) activity"/>
    <property type="evidence" value="ECO:0007669"/>
    <property type="project" value="UniProtKB-EC"/>
</dbReference>
<accession>A0A023B4T5</accession>
<dbReference type="PANTHER" id="PTHR42700">
    <property type="entry name" value="SULFATE ADENYLYLTRANSFERASE"/>
    <property type="match status" value="1"/>
</dbReference>
<keyword evidence="8" id="KW-0418">Kinase</keyword>
<evidence type="ECO:0000259" key="5">
    <source>
        <dbReference type="Pfam" id="PF01583"/>
    </source>
</evidence>
<keyword evidence="4" id="KW-0067">ATP-binding</keyword>
<keyword evidence="2 8" id="KW-0808">Transferase</keyword>
<dbReference type="Gene3D" id="3.40.50.300">
    <property type="entry name" value="P-loop containing nucleotide triphosphate hydrolases"/>
    <property type="match status" value="1"/>
</dbReference>
<dbReference type="Pfam" id="PF01747">
    <property type="entry name" value="ATP-sulfurylase"/>
    <property type="match status" value="1"/>
</dbReference>
<proteinExistence type="predicted"/>
<dbReference type="InterPro" id="IPR024951">
    <property type="entry name" value="Sulfurylase_cat_dom"/>
</dbReference>
<dbReference type="Gene3D" id="3.10.400.10">
    <property type="entry name" value="Sulfate adenylyltransferase"/>
    <property type="match status" value="1"/>
</dbReference>
<dbReference type="GO" id="GO:0004020">
    <property type="term" value="F:adenylylsulfate kinase activity"/>
    <property type="evidence" value="ECO:0007669"/>
    <property type="project" value="UniProtKB-EC"/>
</dbReference>
<dbReference type="SUPFAM" id="SSF88697">
    <property type="entry name" value="PUA domain-like"/>
    <property type="match status" value="1"/>
</dbReference>
<dbReference type="CDD" id="cd02027">
    <property type="entry name" value="APSK"/>
    <property type="match status" value="1"/>
</dbReference>
<dbReference type="OrthoDB" id="468at2759"/>
<dbReference type="InterPro" id="IPR014729">
    <property type="entry name" value="Rossmann-like_a/b/a_fold"/>
</dbReference>
<name>A0A023B4T5_GRENI</name>
<evidence type="ECO:0000256" key="4">
    <source>
        <dbReference type="ARBA" id="ARBA00022840"/>
    </source>
</evidence>
<dbReference type="Gene3D" id="3.40.50.620">
    <property type="entry name" value="HUPs"/>
    <property type="match status" value="1"/>
</dbReference>
<dbReference type="AlphaFoldDB" id="A0A023B4T5"/>
<evidence type="ECO:0000256" key="3">
    <source>
        <dbReference type="ARBA" id="ARBA00022741"/>
    </source>
</evidence>
<dbReference type="VEuPathDB" id="CryptoDB:GNI_097510"/>
<comment type="caution">
    <text evidence="8">The sequence shown here is derived from an EMBL/GenBank/DDBJ whole genome shotgun (WGS) entry which is preliminary data.</text>
</comment>
<evidence type="ECO:0000259" key="7">
    <source>
        <dbReference type="Pfam" id="PF14306"/>
    </source>
</evidence>